<organism evidence="3 4">
    <name type="scientific">Modestobacter versicolor</name>
    <dbReference type="NCBI Taxonomy" id="429133"/>
    <lineage>
        <taxon>Bacteria</taxon>
        <taxon>Bacillati</taxon>
        <taxon>Actinomycetota</taxon>
        <taxon>Actinomycetes</taxon>
        <taxon>Geodermatophilales</taxon>
        <taxon>Geodermatophilaceae</taxon>
        <taxon>Modestobacter</taxon>
    </lineage>
</organism>
<dbReference type="PANTHER" id="PTHR20935:SF1">
    <property type="entry name" value="SLL1549 PROTEIN"/>
    <property type="match status" value="1"/>
</dbReference>
<dbReference type="SUPFAM" id="SSF53254">
    <property type="entry name" value="Phosphoglycerate mutase-like"/>
    <property type="match status" value="1"/>
</dbReference>
<dbReference type="Gene3D" id="3.40.50.1240">
    <property type="entry name" value="Phosphoglycerate mutase-like"/>
    <property type="match status" value="1"/>
</dbReference>
<dbReference type="CDD" id="cd07067">
    <property type="entry name" value="HP_PGM_like"/>
    <property type="match status" value="1"/>
</dbReference>
<evidence type="ECO:0000313" key="4">
    <source>
        <dbReference type="Proteomes" id="UP000247602"/>
    </source>
</evidence>
<dbReference type="InterPro" id="IPR029033">
    <property type="entry name" value="His_PPase_superfam"/>
</dbReference>
<keyword evidence="1 2" id="KW-0378">Hydrolase</keyword>
<dbReference type="InterPro" id="IPR013078">
    <property type="entry name" value="His_Pase_superF_clade-1"/>
</dbReference>
<protein>
    <submittedName>
        <fullName evidence="3">Phosphohistidine phosphatase</fullName>
        <ecNumber evidence="2">3.1.3.-</ecNumber>
    </submittedName>
</protein>
<dbReference type="AlphaFoldDB" id="A0A323VP17"/>
<keyword evidence="4" id="KW-1185">Reference proteome</keyword>
<dbReference type="EMBL" id="JACIBU010000001">
    <property type="protein sequence ID" value="MBB3675404.1"/>
    <property type="molecule type" value="Genomic_DNA"/>
</dbReference>
<comment type="caution">
    <text evidence="3">The sequence shown here is derived from an EMBL/GenBank/DDBJ whole genome shotgun (WGS) entry which is preliminary data.</text>
</comment>
<dbReference type="RefSeq" id="WP_110552364.1">
    <property type="nucleotide sequence ID" value="NZ_JACIBU010000001.1"/>
</dbReference>
<evidence type="ECO:0000256" key="1">
    <source>
        <dbReference type="ARBA" id="ARBA00022801"/>
    </source>
</evidence>
<dbReference type="OrthoDB" id="9810154at2"/>
<dbReference type="PANTHER" id="PTHR20935">
    <property type="entry name" value="PHOSPHOGLYCERATE MUTASE-RELATED"/>
    <property type="match status" value="1"/>
</dbReference>
<dbReference type="Proteomes" id="UP000580718">
    <property type="component" value="Unassembled WGS sequence"/>
</dbReference>
<evidence type="ECO:0000313" key="2">
    <source>
        <dbReference type="EMBL" id="MBB3675404.1"/>
    </source>
</evidence>
<gene>
    <name evidence="3" type="ORF">DMO24_11215</name>
    <name evidence="2" type="ORF">FHX36_001139</name>
</gene>
<sequence>MPPRRLVLVRHAQAADAAVDADRPLTGHGARRAAAIGTWLEQQGLTPDRVVVSPAVRAVQTWERAGGAAPVVEPRVYDNTVEALLEVIAEVPDEVHQLVVVGHNPSMSELAAVLDDGDGDDAARRGTAGGFPTGAVAVFDVGTPFAQLAPGTARLALFAVPGSG</sequence>
<reference evidence="2 5" key="2">
    <citation type="submission" date="2020-08" db="EMBL/GenBank/DDBJ databases">
        <title>Sequencing the genomes of 1000 actinobacteria strains.</title>
        <authorList>
            <person name="Klenk H.-P."/>
        </authorList>
    </citation>
    <scope>NUCLEOTIDE SEQUENCE [LARGE SCALE GENOMIC DNA]</scope>
    <source>
        <strain evidence="2 5">DSM 16678</strain>
    </source>
</reference>
<dbReference type="Proteomes" id="UP000247602">
    <property type="component" value="Unassembled WGS sequence"/>
</dbReference>
<dbReference type="SMART" id="SM00855">
    <property type="entry name" value="PGAM"/>
    <property type="match status" value="1"/>
</dbReference>
<dbReference type="InterPro" id="IPR051021">
    <property type="entry name" value="Mito_Ser/Thr_phosphatase"/>
</dbReference>
<dbReference type="Pfam" id="PF00300">
    <property type="entry name" value="His_Phos_1"/>
    <property type="match status" value="1"/>
</dbReference>
<evidence type="ECO:0000313" key="3">
    <source>
        <dbReference type="EMBL" id="PZA21248.1"/>
    </source>
</evidence>
<dbReference type="EMBL" id="QKNV01000102">
    <property type="protein sequence ID" value="PZA21248.1"/>
    <property type="molecule type" value="Genomic_DNA"/>
</dbReference>
<name>A0A323VP17_9ACTN</name>
<dbReference type="GO" id="GO:0016787">
    <property type="term" value="F:hydrolase activity"/>
    <property type="evidence" value="ECO:0007669"/>
    <property type="project" value="UniProtKB-KW"/>
</dbReference>
<proteinExistence type="predicted"/>
<evidence type="ECO:0000313" key="5">
    <source>
        <dbReference type="Proteomes" id="UP000580718"/>
    </source>
</evidence>
<accession>A0A323VP17</accession>
<dbReference type="EC" id="3.1.3.-" evidence="2"/>
<reference evidence="3 4" key="1">
    <citation type="submission" date="2018-06" db="EMBL/GenBank/DDBJ databases">
        <title>Draft genome sequence of Modestobacter versicolor CP153-2.</title>
        <authorList>
            <person name="Gundlapally S.R."/>
        </authorList>
    </citation>
    <scope>NUCLEOTIDE SEQUENCE [LARGE SCALE GENOMIC DNA]</scope>
    <source>
        <strain evidence="3 4">CP153-2</strain>
    </source>
</reference>